<dbReference type="InterPro" id="IPR017946">
    <property type="entry name" value="PLC-like_Pdiesterase_TIM-brl"/>
</dbReference>
<evidence type="ECO:0000313" key="3">
    <source>
        <dbReference type="Proteomes" id="UP000824123"/>
    </source>
</evidence>
<dbReference type="Proteomes" id="UP000824123">
    <property type="component" value="Unassembled WGS sequence"/>
</dbReference>
<dbReference type="PANTHER" id="PTHR46211">
    <property type="entry name" value="GLYCEROPHOSPHORYL DIESTER PHOSPHODIESTERASE"/>
    <property type="match status" value="1"/>
</dbReference>
<comment type="caution">
    <text evidence="2">The sequence shown here is derived from an EMBL/GenBank/DDBJ whole genome shotgun (WGS) entry which is preliminary data.</text>
</comment>
<dbReference type="SUPFAM" id="SSF51695">
    <property type="entry name" value="PLC-like phosphodiesterases"/>
    <property type="match status" value="1"/>
</dbReference>
<protein>
    <recommendedName>
        <fullName evidence="1">GP-PDE domain-containing protein</fullName>
    </recommendedName>
</protein>
<proteinExistence type="predicted"/>
<sequence>MTKRMERLLDALTGPAMAFEGIERWREVPLAHQGLVGPDAPGNSLEAFDKAARSGYGIELDVRLCKDGLVVLHDRTVDCAGGVRRVRDMTRAELLAALPKGCAPELGPALMLIAGRVPVAVELKSDGLRGAGKLARAAAQALGNYAGPRCVLSFDPRALRAFGKLLPDVPRGQLVAGRADMRRWCGGALGWLLGNLLLNRVSQPALAAVQADAHSRGIAAWRRRGRACAAWTLTTRAQVRRARAQGDIAIFEGEEARAAVEREYAGRWDVLRRWTGLRG</sequence>
<dbReference type="EMBL" id="DVNK01000039">
    <property type="protein sequence ID" value="HIU46912.1"/>
    <property type="molecule type" value="Genomic_DNA"/>
</dbReference>
<dbReference type="Gene3D" id="3.20.20.190">
    <property type="entry name" value="Phosphatidylinositol (PI) phosphodiesterase"/>
    <property type="match status" value="1"/>
</dbReference>
<feature type="domain" description="GP-PDE" evidence="1">
    <location>
        <begin position="39"/>
        <end position="250"/>
    </location>
</feature>
<dbReference type="Pfam" id="PF03009">
    <property type="entry name" value="GDPD"/>
    <property type="match status" value="1"/>
</dbReference>
<accession>A0A9D1S542</accession>
<evidence type="ECO:0000313" key="2">
    <source>
        <dbReference type="EMBL" id="HIU46912.1"/>
    </source>
</evidence>
<gene>
    <name evidence="2" type="ORF">IAC59_06605</name>
</gene>
<dbReference type="PANTHER" id="PTHR46211:SF1">
    <property type="entry name" value="GLYCEROPHOSPHODIESTER PHOSPHODIESTERASE, CYTOPLASMIC"/>
    <property type="match status" value="1"/>
</dbReference>
<reference evidence="2" key="2">
    <citation type="journal article" date="2021" name="PeerJ">
        <title>Extensive microbial diversity within the chicken gut microbiome revealed by metagenomics and culture.</title>
        <authorList>
            <person name="Gilroy R."/>
            <person name="Ravi A."/>
            <person name="Getino M."/>
            <person name="Pursley I."/>
            <person name="Horton D.L."/>
            <person name="Alikhan N.F."/>
            <person name="Baker D."/>
            <person name="Gharbi K."/>
            <person name="Hall N."/>
            <person name="Watson M."/>
            <person name="Adriaenssens E.M."/>
            <person name="Foster-Nyarko E."/>
            <person name="Jarju S."/>
            <person name="Secka A."/>
            <person name="Antonio M."/>
            <person name="Oren A."/>
            <person name="Chaudhuri R.R."/>
            <person name="La Ragione R."/>
            <person name="Hildebrand F."/>
            <person name="Pallen M.J."/>
        </authorList>
    </citation>
    <scope>NUCLEOTIDE SEQUENCE</scope>
    <source>
        <strain evidence="2">ChiSxjej2B14-8506</strain>
    </source>
</reference>
<dbReference type="InterPro" id="IPR030395">
    <property type="entry name" value="GP_PDE_dom"/>
</dbReference>
<reference evidence="2" key="1">
    <citation type="submission" date="2020-10" db="EMBL/GenBank/DDBJ databases">
        <authorList>
            <person name="Gilroy R."/>
        </authorList>
    </citation>
    <scope>NUCLEOTIDE SEQUENCE</scope>
    <source>
        <strain evidence="2">ChiSxjej2B14-8506</strain>
    </source>
</reference>
<organism evidence="2 3">
    <name type="scientific">Candidatus Fimadaptatus faecigallinarum</name>
    <dbReference type="NCBI Taxonomy" id="2840814"/>
    <lineage>
        <taxon>Bacteria</taxon>
        <taxon>Bacillati</taxon>
        <taxon>Bacillota</taxon>
        <taxon>Clostridia</taxon>
        <taxon>Eubacteriales</taxon>
        <taxon>Candidatus Fimadaptatus</taxon>
    </lineage>
</organism>
<name>A0A9D1S542_9FIRM</name>
<dbReference type="AlphaFoldDB" id="A0A9D1S542"/>
<dbReference type="GO" id="GO:0006629">
    <property type="term" value="P:lipid metabolic process"/>
    <property type="evidence" value="ECO:0007669"/>
    <property type="project" value="InterPro"/>
</dbReference>
<dbReference type="GO" id="GO:0008081">
    <property type="term" value="F:phosphoric diester hydrolase activity"/>
    <property type="evidence" value="ECO:0007669"/>
    <property type="project" value="InterPro"/>
</dbReference>
<evidence type="ECO:0000259" key="1">
    <source>
        <dbReference type="Pfam" id="PF03009"/>
    </source>
</evidence>